<gene>
    <name evidence="1" type="ORF">GPUH_LOCUS13906</name>
</gene>
<dbReference type="Proteomes" id="UP000271098">
    <property type="component" value="Unassembled WGS sequence"/>
</dbReference>
<name>A0A3P7PWJ2_9BILA</name>
<proteinExistence type="predicted"/>
<dbReference type="EMBL" id="UYRT01080695">
    <property type="protein sequence ID" value="VDN23209.1"/>
    <property type="molecule type" value="Genomic_DNA"/>
</dbReference>
<organism evidence="1 2">
    <name type="scientific">Gongylonema pulchrum</name>
    <dbReference type="NCBI Taxonomy" id="637853"/>
    <lineage>
        <taxon>Eukaryota</taxon>
        <taxon>Metazoa</taxon>
        <taxon>Ecdysozoa</taxon>
        <taxon>Nematoda</taxon>
        <taxon>Chromadorea</taxon>
        <taxon>Rhabditida</taxon>
        <taxon>Spirurina</taxon>
        <taxon>Spiruromorpha</taxon>
        <taxon>Spiruroidea</taxon>
        <taxon>Gongylonematidae</taxon>
        <taxon>Gongylonema</taxon>
    </lineage>
</organism>
<protein>
    <submittedName>
        <fullName evidence="1">Uncharacterized protein</fullName>
    </submittedName>
</protein>
<reference evidence="1 2" key="1">
    <citation type="submission" date="2018-11" db="EMBL/GenBank/DDBJ databases">
        <authorList>
            <consortium name="Pathogen Informatics"/>
        </authorList>
    </citation>
    <scope>NUCLEOTIDE SEQUENCE [LARGE SCALE GENOMIC DNA]</scope>
</reference>
<dbReference type="AlphaFoldDB" id="A0A3P7PWJ2"/>
<evidence type="ECO:0000313" key="2">
    <source>
        <dbReference type="Proteomes" id="UP000271098"/>
    </source>
</evidence>
<evidence type="ECO:0000313" key="1">
    <source>
        <dbReference type="EMBL" id="VDN23209.1"/>
    </source>
</evidence>
<keyword evidence="2" id="KW-1185">Reference proteome</keyword>
<sequence length="98" mass="11417">MQLTIFYRLKIELRVMEVVYPSLRTHRGAWTAFSGGLQLTIFYRFKIELRVMEVVYPSLRVGCVALYAKEEFGLQLCLGKVVKKQSSDIPPQFYPCYS</sequence>
<accession>A0A3P7PWJ2</accession>